<dbReference type="Proteomes" id="UP000231252">
    <property type="component" value="Unassembled WGS sequence"/>
</dbReference>
<protein>
    <submittedName>
        <fullName evidence="1">Uncharacterized protein</fullName>
    </submittedName>
</protein>
<evidence type="ECO:0000313" key="1">
    <source>
        <dbReference type="EMBL" id="PIS22370.1"/>
    </source>
</evidence>
<accession>A0A2H0XBQ3</accession>
<sequence length="220" mass="24268">MWTWVPRMLDYRDQVVRVPTPAVLTPAPQVVKETVVATPTTAPTKVVTPTPVPPTPTLAVPTPTVGVTETVTKEVSVPSAPAAPAVRVREVELSKPAADMGEWLVVQRFRPPLCDPNIYLGWVENPNDGFVPTGGARAKYDLVLKQDEVAVAWGSDVTVGEKVYGRAVVTFYGPGRWGDVFITDGAYRKGYDEWGIFSRYWREVLICLYKGDWPLASVRK</sequence>
<dbReference type="AlphaFoldDB" id="A0A2H0XBQ3"/>
<evidence type="ECO:0000313" key="2">
    <source>
        <dbReference type="Proteomes" id="UP000231252"/>
    </source>
</evidence>
<reference evidence="2" key="1">
    <citation type="submission" date="2017-09" db="EMBL/GenBank/DDBJ databases">
        <title>Depth-based differentiation of microbial function through sediment-hosted aquifers and enrichment of novel symbionts in the deep terrestrial subsurface.</title>
        <authorList>
            <person name="Probst A.J."/>
            <person name="Ladd B."/>
            <person name="Jarett J.K."/>
            <person name="Geller-Mcgrath D.E."/>
            <person name="Sieber C.M.K."/>
            <person name="Emerson J.B."/>
            <person name="Anantharaman K."/>
            <person name="Thomas B.C."/>
            <person name="Malmstrom R."/>
            <person name="Stieglmeier M."/>
            <person name="Klingl A."/>
            <person name="Woyke T."/>
            <person name="Ryan C.M."/>
            <person name="Banfield J.F."/>
        </authorList>
    </citation>
    <scope>NUCLEOTIDE SEQUENCE [LARGE SCALE GENOMIC DNA]</scope>
</reference>
<gene>
    <name evidence="1" type="ORF">COT50_02330</name>
</gene>
<name>A0A2H0XBQ3_UNCKA</name>
<dbReference type="EMBL" id="PEYU01000052">
    <property type="protein sequence ID" value="PIS22370.1"/>
    <property type="molecule type" value="Genomic_DNA"/>
</dbReference>
<comment type="caution">
    <text evidence="1">The sequence shown here is derived from an EMBL/GenBank/DDBJ whole genome shotgun (WGS) entry which is preliminary data.</text>
</comment>
<proteinExistence type="predicted"/>
<organism evidence="1 2">
    <name type="scientific">candidate division WWE3 bacterium CG08_land_8_20_14_0_20_41_10</name>
    <dbReference type="NCBI Taxonomy" id="1975085"/>
    <lineage>
        <taxon>Bacteria</taxon>
        <taxon>Katanobacteria</taxon>
    </lineage>
</organism>